<proteinExistence type="predicted"/>
<keyword evidence="2" id="KW-1185">Reference proteome</keyword>
<gene>
    <name evidence="1" type="ORF">NSA23_04415</name>
</gene>
<dbReference type="AlphaFoldDB" id="A0A9X2MH20"/>
<sequence>MQEEPFKNIGSIIDIFDTENALKIVSIIDNINKNAEDIIGA</sequence>
<evidence type="ECO:0000313" key="1">
    <source>
        <dbReference type="EMBL" id="MCR2043358.1"/>
    </source>
</evidence>
<evidence type="ECO:0000313" key="2">
    <source>
        <dbReference type="Proteomes" id="UP001142078"/>
    </source>
</evidence>
<dbReference type="RefSeq" id="WP_257490257.1">
    <property type="nucleotide sequence ID" value="NZ_CABKTM010000004.1"/>
</dbReference>
<protein>
    <submittedName>
        <fullName evidence="1">Uncharacterized protein</fullName>
    </submittedName>
</protein>
<dbReference type="Proteomes" id="UP001142078">
    <property type="component" value="Unassembled WGS sequence"/>
</dbReference>
<comment type="caution">
    <text evidence="1">The sequence shown here is derived from an EMBL/GenBank/DDBJ whole genome shotgun (WGS) entry which is preliminary data.</text>
</comment>
<dbReference type="EMBL" id="JANJZL010000002">
    <property type="protein sequence ID" value="MCR2043358.1"/>
    <property type="molecule type" value="Genomic_DNA"/>
</dbReference>
<reference evidence="1" key="1">
    <citation type="submission" date="2022-07" db="EMBL/GenBank/DDBJ databases">
        <title>Enhanced cultured diversity of the mouse gut microbiota enables custom-made synthetic communities.</title>
        <authorList>
            <person name="Afrizal A."/>
        </authorList>
    </citation>
    <scope>NUCLEOTIDE SEQUENCE</scope>
    <source>
        <strain evidence="1">DSM 29482</strain>
    </source>
</reference>
<name>A0A9X2MH20_9FIRM</name>
<accession>A0A9X2MH20</accession>
<organism evidence="1 2">
    <name type="scientific">Anaerosalibacter massiliensis</name>
    <dbReference type="NCBI Taxonomy" id="1347392"/>
    <lineage>
        <taxon>Bacteria</taxon>
        <taxon>Bacillati</taxon>
        <taxon>Bacillota</taxon>
        <taxon>Tissierellia</taxon>
        <taxon>Tissierellales</taxon>
        <taxon>Sporanaerobacteraceae</taxon>
        <taxon>Anaerosalibacter</taxon>
    </lineage>
</organism>